<evidence type="ECO:0000313" key="1">
    <source>
        <dbReference type="EMBL" id="PMD44609.1"/>
    </source>
</evidence>
<accession>A0A2J6S1G8</accession>
<dbReference type="EMBL" id="KZ613941">
    <property type="protein sequence ID" value="PMD44609.1"/>
    <property type="molecule type" value="Genomic_DNA"/>
</dbReference>
<name>A0A2J6S1G8_HYAVF</name>
<organism evidence="1 2">
    <name type="scientific">Hyaloscypha variabilis (strain UAMH 11265 / GT02V1 / F)</name>
    <name type="common">Meliniomyces variabilis</name>
    <dbReference type="NCBI Taxonomy" id="1149755"/>
    <lineage>
        <taxon>Eukaryota</taxon>
        <taxon>Fungi</taxon>
        <taxon>Dikarya</taxon>
        <taxon>Ascomycota</taxon>
        <taxon>Pezizomycotina</taxon>
        <taxon>Leotiomycetes</taxon>
        <taxon>Helotiales</taxon>
        <taxon>Hyaloscyphaceae</taxon>
        <taxon>Hyaloscypha</taxon>
        <taxon>Hyaloscypha variabilis</taxon>
    </lineage>
</organism>
<proteinExistence type="predicted"/>
<protein>
    <submittedName>
        <fullName evidence="1">Uncharacterized protein</fullName>
    </submittedName>
</protein>
<keyword evidence="2" id="KW-1185">Reference proteome</keyword>
<evidence type="ECO:0000313" key="2">
    <source>
        <dbReference type="Proteomes" id="UP000235786"/>
    </source>
</evidence>
<sequence>MARSSVHRFHSGKVLWVAGGGGGSLYCVLYEGVCYLVRPRKGEDVDLIHFQVNGTVLDFSSPRVWL</sequence>
<reference evidence="1 2" key="1">
    <citation type="submission" date="2016-04" db="EMBL/GenBank/DDBJ databases">
        <title>A degradative enzymes factory behind the ericoid mycorrhizal symbiosis.</title>
        <authorList>
            <consortium name="DOE Joint Genome Institute"/>
            <person name="Martino E."/>
            <person name="Morin E."/>
            <person name="Grelet G."/>
            <person name="Kuo A."/>
            <person name="Kohler A."/>
            <person name="Daghino S."/>
            <person name="Barry K."/>
            <person name="Choi C."/>
            <person name="Cichocki N."/>
            <person name="Clum A."/>
            <person name="Copeland A."/>
            <person name="Hainaut M."/>
            <person name="Haridas S."/>
            <person name="Labutti K."/>
            <person name="Lindquist E."/>
            <person name="Lipzen A."/>
            <person name="Khouja H.-R."/>
            <person name="Murat C."/>
            <person name="Ohm R."/>
            <person name="Olson A."/>
            <person name="Spatafora J."/>
            <person name="Veneault-Fourrey C."/>
            <person name="Henrissat B."/>
            <person name="Grigoriev I."/>
            <person name="Martin F."/>
            <person name="Perotto S."/>
        </authorList>
    </citation>
    <scope>NUCLEOTIDE SEQUENCE [LARGE SCALE GENOMIC DNA]</scope>
    <source>
        <strain evidence="1 2">F</strain>
    </source>
</reference>
<gene>
    <name evidence="1" type="ORF">L207DRAFT_509317</name>
</gene>
<dbReference type="AlphaFoldDB" id="A0A2J6S1G8"/>
<dbReference type="Proteomes" id="UP000235786">
    <property type="component" value="Unassembled WGS sequence"/>
</dbReference>